<dbReference type="RefSeq" id="WP_254161504.1">
    <property type="nucleotide sequence ID" value="NZ_CP100358.1"/>
</dbReference>
<name>A0A9E7SVK5_9EURY</name>
<gene>
    <name evidence="1" type="ORF">NGM29_20930</name>
</gene>
<dbReference type="Proteomes" id="UP001056855">
    <property type="component" value="Plasmid unnamed3"/>
</dbReference>
<accession>A0A9E7SVK5</accession>
<keyword evidence="1" id="KW-0614">Plasmid</keyword>
<protein>
    <submittedName>
        <fullName evidence="1">Uncharacterized protein</fullName>
    </submittedName>
</protein>
<proteinExistence type="predicted"/>
<sequence length="48" mass="5632">MTDCDACGKVYNQFLGDRFWAGRYDVPGYDETLETLCDKCHRKLIRNN</sequence>
<reference evidence="1" key="1">
    <citation type="submission" date="2022-06" db="EMBL/GenBank/DDBJ databases">
        <title>Diverse halophilic archaea isolated from saline environments.</title>
        <authorList>
            <person name="Cui H.-L."/>
        </authorList>
    </citation>
    <scope>NUCLEOTIDE SEQUENCE</scope>
    <source>
        <strain evidence="1">WLHS1</strain>
        <plasmid evidence="1">unnamed3</plasmid>
    </source>
</reference>
<organism evidence="1 2">
    <name type="scientific">Natronosalvus rutilus</name>
    <dbReference type="NCBI Taxonomy" id="2953753"/>
    <lineage>
        <taxon>Archaea</taxon>
        <taxon>Methanobacteriati</taxon>
        <taxon>Methanobacteriota</taxon>
        <taxon>Stenosarchaea group</taxon>
        <taxon>Halobacteria</taxon>
        <taxon>Halobacteriales</taxon>
        <taxon>Natrialbaceae</taxon>
        <taxon>Natronosalvus</taxon>
    </lineage>
</organism>
<dbReference type="KEGG" id="sawl:NGM29_20930"/>
<dbReference type="GeneID" id="73292566"/>
<dbReference type="AlphaFoldDB" id="A0A9E7SVK5"/>
<dbReference type="EMBL" id="CP100358">
    <property type="protein sequence ID" value="UTF55959.1"/>
    <property type="molecule type" value="Genomic_DNA"/>
</dbReference>
<evidence type="ECO:0000313" key="2">
    <source>
        <dbReference type="Proteomes" id="UP001056855"/>
    </source>
</evidence>
<geneLocation type="plasmid" evidence="1 2">
    <name>unnamed3</name>
</geneLocation>
<keyword evidence="2" id="KW-1185">Reference proteome</keyword>
<evidence type="ECO:0000313" key="1">
    <source>
        <dbReference type="EMBL" id="UTF55959.1"/>
    </source>
</evidence>